<protein>
    <recommendedName>
        <fullName evidence="14">SoxAX cytochrome complex subunit A</fullName>
        <ecNumber evidence="14">2.8.5.2</ecNumber>
    </recommendedName>
    <alternativeName>
        <fullName evidence="14">Protein SoxA</fullName>
    </alternativeName>
    <alternativeName>
        <fullName evidence="14">Sulfur oxidizing protein A</fullName>
    </alternativeName>
    <alternativeName>
        <fullName evidence="14">Thiosulfate-oxidizing multienzyme system protein SoxA</fullName>
    </alternativeName>
</protein>
<comment type="subcellular location">
    <subcellularLocation>
        <location evidence="1 14">Periplasm</location>
    </subcellularLocation>
</comment>
<keyword evidence="4 14" id="KW-0349">Heme</keyword>
<keyword evidence="7 15" id="KW-0732">Signal</keyword>
<evidence type="ECO:0000313" key="18">
    <source>
        <dbReference type="Proteomes" id="UP000680714"/>
    </source>
</evidence>
<feature type="domain" description="Cytochrome c" evidence="16">
    <location>
        <begin position="67"/>
        <end position="153"/>
    </location>
</feature>
<dbReference type="InterPro" id="IPR009056">
    <property type="entry name" value="Cyt_c-like_dom"/>
</dbReference>
<evidence type="ECO:0000256" key="7">
    <source>
        <dbReference type="ARBA" id="ARBA00022729"/>
    </source>
</evidence>
<dbReference type="PIRSF" id="PIRSF038455">
    <property type="entry name" value="SoxA"/>
    <property type="match status" value="1"/>
</dbReference>
<evidence type="ECO:0000313" key="17">
    <source>
        <dbReference type="EMBL" id="MBR9971318.1"/>
    </source>
</evidence>
<comment type="subunit">
    <text evidence="2 14">Heterodimer of SoxA and SoxX.</text>
</comment>
<keyword evidence="6 14" id="KW-0479">Metal-binding</keyword>
<evidence type="ECO:0000256" key="13">
    <source>
        <dbReference type="ARBA" id="ARBA00048423"/>
    </source>
</evidence>
<dbReference type="NCBIfam" id="TIGR04484">
    <property type="entry name" value="thiosulf_SoxA"/>
    <property type="match status" value="1"/>
</dbReference>
<evidence type="ECO:0000256" key="15">
    <source>
        <dbReference type="SAM" id="SignalP"/>
    </source>
</evidence>
<dbReference type="PROSITE" id="PS51007">
    <property type="entry name" value="CYTC"/>
    <property type="match status" value="1"/>
</dbReference>
<dbReference type="Pfam" id="PF21342">
    <property type="entry name" value="SoxA-TsdA_cyt-c"/>
    <property type="match status" value="1"/>
</dbReference>
<evidence type="ECO:0000256" key="9">
    <source>
        <dbReference type="ARBA" id="ARBA00022982"/>
    </source>
</evidence>
<keyword evidence="3 14" id="KW-0813">Transport</keyword>
<keyword evidence="18" id="KW-1185">Reference proteome</keyword>
<evidence type="ECO:0000256" key="11">
    <source>
        <dbReference type="ARBA" id="ARBA00025746"/>
    </source>
</evidence>
<comment type="caution">
    <text evidence="17">The sequence shown here is derived from an EMBL/GenBank/DDBJ whole genome shotgun (WGS) entry which is preliminary data.</text>
</comment>
<dbReference type="Proteomes" id="UP000680714">
    <property type="component" value="Unassembled WGS sequence"/>
</dbReference>
<comment type="catalytic activity">
    <reaction evidence="13 14">
        <text>S-sulfanyl-L-cysteinyl-[SoxY protein] + thiosulfate + 2 Fe(III)-[cytochrome c] = S-(2-sulfodisulfanyl)-L-cysteinyl-[SoxY protein] + 2 Fe(II)-[cytochrome c] + 2 H(+)</text>
        <dbReference type="Rhea" id="RHEA:51224"/>
        <dbReference type="Rhea" id="RHEA-COMP:10350"/>
        <dbReference type="Rhea" id="RHEA-COMP:14399"/>
        <dbReference type="Rhea" id="RHEA-COMP:14689"/>
        <dbReference type="Rhea" id="RHEA-COMP:14690"/>
        <dbReference type="ChEBI" id="CHEBI:15378"/>
        <dbReference type="ChEBI" id="CHEBI:29033"/>
        <dbReference type="ChEBI" id="CHEBI:29034"/>
        <dbReference type="ChEBI" id="CHEBI:33542"/>
        <dbReference type="ChEBI" id="CHEBI:61963"/>
        <dbReference type="ChEBI" id="CHEBI:140664"/>
        <dbReference type="EC" id="2.8.5.2"/>
    </reaction>
</comment>
<dbReference type="RefSeq" id="WP_211546979.1">
    <property type="nucleotide sequence ID" value="NZ_JAGTUF010000004.1"/>
</dbReference>
<feature type="chain" id="PRO_5045443688" description="SoxAX cytochrome complex subunit A" evidence="15">
    <location>
        <begin position="24"/>
        <end position="272"/>
    </location>
</feature>
<evidence type="ECO:0000256" key="12">
    <source>
        <dbReference type="ARBA" id="ARBA00048077"/>
    </source>
</evidence>
<evidence type="ECO:0000256" key="3">
    <source>
        <dbReference type="ARBA" id="ARBA00022448"/>
    </source>
</evidence>
<evidence type="ECO:0000256" key="4">
    <source>
        <dbReference type="ARBA" id="ARBA00022617"/>
    </source>
</evidence>
<evidence type="ECO:0000256" key="14">
    <source>
        <dbReference type="PIRNR" id="PIRNR038455"/>
    </source>
</evidence>
<accession>A0ABS5IC37</accession>
<evidence type="ECO:0000256" key="5">
    <source>
        <dbReference type="ARBA" id="ARBA00022679"/>
    </source>
</evidence>
<dbReference type="InterPro" id="IPR025710">
    <property type="entry name" value="SoxA"/>
</dbReference>
<dbReference type="SUPFAM" id="SSF46626">
    <property type="entry name" value="Cytochrome c"/>
    <property type="match status" value="2"/>
</dbReference>
<gene>
    <name evidence="17" type="primary">soxA</name>
    <name evidence="17" type="ORF">KEC16_06305</name>
</gene>
<reference evidence="17 18" key="1">
    <citation type="submission" date="2021-04" db="EMBL/GenBank/DDBJ databases">
        <title>Magnetospirillum sulfuroxidans sp. nov., a facultative chemolithoautotrophic sulfur-oxidizing alphaproteobacterium isolated from freshwater sediment and proposals for Paramagetospirillum gen. nov., and Magnetospirillaceae fam. nov.</title>
        <authorList>
            <person name="Koziaeva V."/>
            <person name="Geelhoed J.S."/>
            <person name="Sorokin D.Y."/>
            <person name="Grouzdev D.S."/>
        </authorList>
    </citation>
    <scope>NUCLEOTIDE SEQUENCE [LARGE SCALE GENOMIC DNA]</scope>
    <source>
        <strain evidence="17 18">J10</strain>
    </source>
</reference>
<keyword evidence="5 14" id="KW-0808">Transferase</keyword>
<proteinExistence type="inferred from homology"/>
<dbReference type="InterPro" id="IPR036909">
    <property type="entry name" value="Cyt_c-like_dom_sf"/>
</dbReference>
<sequence>MRKTLMAATLAAVAAGLAVQAQADPPFDPKDPKMAPFIAGAKRSGYTFAEPETRAMQDDDFTNPGFLWVEDGKKMWSKAEGKAGKACQDCHGDAEKSMKGVGTVYPRFDPHAGMLLTLEQKINQCRTERMGAAEFKFDSKPYNAIATYVKHQSFGMPIAVQTDGPVAPYFDMGRRLYYERRGMSDIACKHCHEDLAGMHMRTELLSQGMPNGFPQYRLKWQTLGSAQKRIRGCFDEVRAEPYPVDSLENTVLELYATWRANGLRVESPAVRK</sequence>
<keyword evidence="9 14" id="KW-0249">Electron transport</keyword>
<evidence type="ECO:0000256" key="10">
    <source>
        <dbReference type="ARBA" id="ARBA00023004"/>
    </source>
</evidence>
<evidence type="ECO:0000256" key="6">
    <source>
        <dbReference type="ARBA" id="ARBA00022723"/>
    </source>
</evidence>
<evidence type="ECO:0000256" key="8">
    <source>
        <dbReference type="ARBA" id="ARBA00022764"/>
    </source>
</evidence>
<comment type="catalytic activity">
    <reaction evidence="12 14">
        <text>L-cysteinyl-[SoxY protein] + thiosulfate + 2 Fe(III)-[cytochrome c] = S-sulfosulfanyl-L-cysteinyl-[SoxY protein] + 2 Fe(II)-[cytochrome c] + 2 H(+)</text>
        <dbReference type="Rhea" id="RHEA:56720"/>
        <dbReference type="Rhea" id="RHEA-COMP:10350"/>
        <dbReference type="Rhea" id="RHEA-COMP:14328"/>
        <dbReference type="Rhea" id="RHEA-COMP:14399"/>
        <dbReference type="Rhea" id="RHEA-COMP:14691"/>
        <dbReference type="ChEBI" id="CHEBI:15378"/>
        <dbReference type="ChEBI" id="CHEBI:29033"/>
        <dbReference type="ChEBI" id="CHEBI:29034"/>
        <dbReference type="ChEBI" id="CHEBI:29950"/>
        <dbReference type="ChEBI" id="CHEBI:33542"/>
        <dbReference type="ChEBI" id="CHEBI:139321"/>
        <dbReference type="EC" id="2.8.5.2"/>
    </reaction>
</comment>
<feature type="signal peptide" evidence="15">
    <location>
        <begin position="1"/>
        <end position="23"/>
    </location>
</feature>
<comment type="similarity">
    <text evidence="11 14">Belongs to the SoxA family.</text>
</comment>
<dbReference type="EMBL" id="JAGTUF010000004">
    <property type="protein sequence ID" value="MBR9971318.1"/>
    <property type="molecule type" value="Genomic_DNA"/>
</dbReference>
<dbReference type="EC" id="2.8.5.2" evidence="14"/>
<keyword evidence="8 14" id="KW-0574">Periplasm</keyword>
<evidence type="ECO:0000256" key="1">
    <source>
        <dbReference type="ARBA" id="ARBA00004418"/>
    </source>
</evidence>
<name>A0ABS5IC37_9PROT</name>
<organism evidence="17 18">
    <name type="scientific">Magnetospirillum sulfuroxidans</name>
    <dbReference type="NCBI Taxonomy" id="611300"/>
    <lineage>
        <taxon>Bacteria</taxon>
        <taxon>Pseudomonadati</taxon>
        <taxon>Pseudomonadota</taxon>
        <taxon>Alphaproteobacteria</taxon>
        <taxon>Rhodospirillales</taxon>
        <taxon>Rhodospirillaceae</taxon>
        <taxon>Magnetospirillum</taxon>
    </lineage>
</organism>
<dbReference type="Gene3D" id="1.10.760.10">
    <property type="entry name" value="Cytochrome c-like domain"/>
    <property type="match status" value="2"/>
</dbReference>
<evidence type="ECO:0000259" key="16">
    <source>
        <dbReference type="PROSITE" id="PS51007"/>
    </source>
</evidence>
<keyword evidence="10 14" id="KW-0408">Iron</keyword>
<evidence type="ECO:0000256" key="2">
    <source>
        <dbReference type="ARBA" id="ARBA00011530"/>
    </source>
</evidence>